<evidence type="ECO:0000313" key="2">
    <source>
        <dbReference type="EMBL" id="CAF1001337.1"/>
    </source>
</evidence>
<accession>A0A815BGP4</accession>
<feature type="region of interest" description="Disordered" evidence="1">
    <location>
        <begin position="420"/>
        <end position="439"/>
    </location>
</feature>
<gene>
    <name evidence="2" type="ORF">EDS130_LOCUS14901</name>
    <name evidence="3" type="ORF">XAT740_LOCUS27213</name>
</gene>
<feature type="compositionally biased region" description="Polar residues" evidence="1">
    <location>
        <begin position="224"/>
        <end position="241"/>
    </location>
</feature>
<evidence type="ECO:0000313" key="4">
    <source>
        <dbReference type="Proteomes" id="UP000663828"/>
    </source>
</evidence>
<dbReference type="OrthoDB" id="10021427at2759"/>
<dbReference type="EMBL" id="CAJNOR010002257">
    <property type="protein sequence ID" value="CAF1269452.1"/>
    <property type="molecule type" value="Genomic_DNA"/>
</dbReference>
<dbReference type="Proteomes" id="UP000663828">
    <property type="component" value="Unassembled WGS sequence"/>
</dbReference>
<sequence length="439" mass="48872">MAMLLGSRTISMILTVPEVKELTATLSQSVDERHGGSLPVSKIRKPPSIPIYHGSIVSIEQHEGNENLADLIVRVPNYHHGSSSVTITAYPSNMDQFDAIVTQRETSFKRRAPICPILNQQKTDSVNEKSPEAHIPSTSTKHLAIGLRNLSQVFANSCKSKRATDVNQIAIIPVLPDVEIITENFQISSPRKKTTKSRKADFLTPKILFIKRKCLQIKKKHAASSKTDSENNITNASQTEIPSKDGGTEQTAPPPPNIPIILIDADSSSAHPYNTLDSDAKDIFQTDTFIITDPINPSSPFISDEENPDETVYVVHPNGDTYSECYEVTYQFDPDFQQYLDRKSKTVSFPENHDLPYPTINRVPNLSDNIEESSAHIYEEQPTIGQLELAKSELDEIPYLNEDYTIIIELLKNVLQMNTTSNTADDGTAIDQDQPRETA</sequence>
<comment type="caution">
    <text evidence="3">The sequence shown here is derived from an EMBL/GenBank/DDBJ whole genome shotgun (WGS) entry which is preliminary data.</text>
</comment>
<dbReference type="Proteomes" id="UP000663852">
    <property type="component" value="Unassembled WGS sequence"/>
</dbReference>
<evidence type="ECO:0000256" key="1">
    <source>
        <dbReference type="SAM" id="MobiDB-lite"/>
    </source>
</evidence>
<evidence type="ECO:0000313" key="3">
    <source>
        <dbReference type="EMBL" id="CAF1269452.1"/>
    </source>
</evidence>
<dbReference type="EMBL" id="CAJNOJ010000062">
    <property type="protein sequence ID" value="CAF1001337.1"/>
    <property type="molecule type" value="Genomic_DNA"/>
</dbReference>
<protein>
    <submittedName>
        <fullName evidence="3">Uncharacterized protein</fullName>
    </submittedName>
</protein>
<proteinExistence type="predicted"/>
<reference evidence="3" key="1">
    <citation type="submission" date="2021-02" db="EMBL/GenBank/DDBJ databases">
        <authorList>
            <person name="Nowell W R."/>
        </authorList>
    </citation>
    <scope>NUCLEOTIDE SEQUENCE</scope>
</reference>
<dbReference type="AlphaFoldDB" id="A0A815BGP4"/>
<feature type="region of interest" description="Disordered" evidence="1">
    <location>
        <begin position="221"/>
        <end position="258"/>
    </location>
</feature>
<name>A0A815BGP4_ADIRI</name>
<keyword evidence="4" id="KW-1185">Reference proteome</keyword>
<organism evidence="3 4">
    <name type="scientific">Adineta ricciae</name>
    <name type="common">Rotifer</name>
    <dbReference type="NCBI Taxonomy" id="249248"/>
    <lineage>
        <taxon>Eukaryota</taxon>
        <taxon>Metazoa</taxon>
        <taxon>Spiralia</taxon>
        <taxon>Gnathifera</taxon>
        <taxon>Rotifera</taxon>
        <taxon>Eurotatoria</taxon>
        <taxon>Bdelloidea</taxon>
        <taxon>Adinetida</taxon>
        <taxon>Adinetidae</taxon>
        <taxon>Adineta</taxon>
    </lineage>
</organism>